<accession>A0ABQ3CWU9</accession>
<evidence type="ECO:0000313" key="3">
    <source>
        <dbReference type="Proteomes" id="UP000653644"/>
    </source>
</evidence>
<evidence type="ECO:0000313" key="2">
    <source>
        <dbReference type="EMBL" id="GHA45076.1"/>
    </source>
</evidence>
<dbReference type="EMBL" id="BMVN01000023">
    <property type="protein sequence ID" value="GHA45076.1"/>
    <property type="molecule type" value="Genomic_DNA"/>
</dbReference>
<evidence type="ECO:0000256" key="1">
    <source>
        <dbReference type="SAM" id="MobiDB-lite"/>
    </source>
</evidence>
<dbReference type="Proteomes" id="UP000653644">
    <property type="component" value="Unassembled WGS sequence"/>
</dbReference>
<comment type="caution">
    <text evidence="2">The sequence shown here is derived from an EMBL/GenBank/DDBJ whole genome shotgun (WGS) entry which is preliminary data.</text>
</comment>
<keyword evidence="3" id="KW-1185">Reference proteome</keyword>
<organism evidence="2 3">
    <name type="scientific">Streptomyces canarius</name>
    <dbReference type="NCBI Taxonomy" id="285453"/>
    <lineage>
        <taxon>Bacteria</taxon>
        <taxon>Bacillati</taxon>
        <taxon>Actinomycetota</taxon>
        <taxon>Actinomycetes</taxon>
        <taxon>Kitasatosporales</taxon>
        <taxon>Streptomycetaceae</taxon>
        <taxon>Streptomyces</taxon>
    </lineage>
</organism>
<feature type="region of interest" description="Disordered" evidence="1">
    <location>
        <begin position="27"/>
        <end position="51"/>
    </location>
</feature>
<sequence>MSIPAPAPGSGVMGLMGIAAPAQRSGATGIAAPAPKSGARRIPAPASGAVR</sequence>
<protein>
    <submittedName>
        <fullName evidence="2">Uncharacterized protein</fullName>
    </submittedName>
</protein>
<name>A0ABQ3CWU9_9ACTN</name>
<gene>
    <name evidence="2" type="ORF">GCM10010345_56950</name>
</gene>
<proteinExistence type="predicted"/>
<reference evidence="3" key="1">
    <citation type="journal article" date="2019" name="Int. J. Syst. Evol. Microbiol.">
        <title>The Global Catalogue of Microorganisms (GCM) 10K type strain sequencing project: providing services to taxonomists for standard genome sequencing and annotation.</title>
        <authorList>
            <consortium name="The Broad Institute Genomics Platform"/>
            <consortium name="The Broad Institute Genome Sequencing Center for Infectious Disease"/>
            <person name="Wu L."/>
            <person name="Ma J."/>
        </authorList>
    </citation>
    <scope>NUCLEOTIDE SEQUENCE [LARGE SCALE GENOMIC DNA]</scope>
    <source>
        <strain evidence="3">JCM 4733</strain>
    </source>
</reference>